<sequence length="257" mass="27915">MSSNIPMQVRTALQNLGLPAPTLAWIQSALPNRNPLPPMPALIATVKTRLLALDLTIPGILEPPAPAFPPNLHNPEVRELKLSRDTLVQVLDIENITKSKWEQVEELEAIARGEQTRGREIIRLNENEDEDNGAQANNNEPQQQQRPAPAAPTTAAGSRAAAAAASKNATHRLLLQDCRGQTLHGLELRRVERVGIGTMSIGEKILLKRGTVVARGVVLLEPPTCTVFGGKVDAWHRAWVESRLARLKEAAGADARG</sequence>
<protein>
    <submittedName>
        <fullName evidence="1">Uncharacterized protein</fullName>
    </submittedName>
</protein>
<gene>
    <name evidence="1" type="ORF">F4821DRAFT_249521</name>
</gene>
<dbReference type="Proteomes" id="UP001497680">
    <property type="component" value="Unassembled WGS sequence"/>
</dbReference>
<keyword evidence="2" id="KW-1185">Reference proteome</keyword>
<accession>A0ACC0CLP4</accession>
<proteinExistence type="predicted"/>
<evidence type="ECO:0000313" key="1">
    <source>
        <dbReference type="EMBL" id="KAI6081334.1"/>
    </source>
</evidence>
<organism evidence="1 2">
    <name type="scientific">Hypoxylon rubiginosum</name>
    <dbReference type="NCBI Taxonomy" id="110542"/>
    <lineage>
        <taxon>Eukaryota</taxon>
        <taxon>Fungi</taxon>
        <taxon>Dikarya</taxon>
        <taxon>Ascomycota</taxon>
        <taxon>Pezizomycotina</taxon>
        <taxon>Sordariomycetes</taxon>
        <taxon>Xylariomycetidae</taxon>
        <taxon>Xylariales</taxon>
        <taxon>Hypoxylaceae</taxon>
        <taxon>Hypoxylon</taxon>
    </lineage>
</organism>
<dbReference type="EMBL" id="MU394399">
    <property type="protein sequence ID" value="KAI6081334.1"/>
    <property type="molecule type" value="Genomic_DNA"/>
</dbReference>
<reference evidence="1 2" key="1">
    <citation type="journal article" date="2022" name="New Phytol.">
        <title>Ecological generalism drives hyperdiversity of secondary metabolite gene clusters in xylarialean endophytes.</title>
        <authorList>
            <person name="Franco M.E.E."/>
            <person name="Wisecaver J.H."/>
            <person name="Arnold A.E."/>
            <person name="Ju Y.M."/>
            <person name="Slot J.C."/>
            <person name="Ahrendt S."/>
            <person name="Moore L.P."/>
            <person name="Eastman K.E."/>
            <person name="Scott K."/>
            <person name="Konkel Z."/>
            <person name="Mondo S.J."/>
            <person name="Kuo A."/>
            <person name="Hayes R.D."/>
            <person name="Haridas S."/>
            <person name="Andreopoulos B."/>
            <person name="Riley R."/>
            <person name="LaButti K."/>
            <person name="Pangilinan J."/>
            <person name="Lipzen A."/>
            <person name="Amirebrahimi M."/>
            <person name="Yan J."/>
            <person name="Adam C."/>
            <person name="Keymanesh K."/>
            <person name="Ng V."/>
            <person name="Louie K."/>
            <person name="Northen T."/>
            <person name="Drula E."/>
            <person name="Henrissat B."/>
            <person name="Hsieh H.M."/>
            <person name="Youens-Clark K."/>
            <person name="Lutzoni F."/>
            <person name="Miadlikowska J."/>
            <person name="Eastwood D.C."/>
            <person name="Hamelin R.C."/>
            <person name="Grigoriev I.V."/>
            <person name="U'Ren J.M."/>
        </authorList>
    </citation>
    <scope>NUCLEOTIDE SEQUENCE [LARGE SCALE GENOMIC DNA]</scope>
    <source>
        <strain evidence="1 2">ER1909</strain>
    </source>
</reference>
<name>A0ACC0CLP4_9PEZI</name>
<evidence type="ECO:0000313" key="2">
    <source>
        <dbReference type="Proteomes" id="UP001497680"/>
    </source>
</evidence>
<comment type="caution">
    <text evidence="1">The sequence shown here is derived from an EMBL/GenBank/DDBJ whole genome shotgun (WGS) entry which is preliminary data.</text>
</comment>